<reference evidence="3" key="1">
    <citation type="submission" date="2013-04" db="EMBL/GenBank/DDBJ databases">
        <authorList>
            <person name="Qu J."/>
            <person name="Murali S.C."/>
            <person name="Bandaranaike D."/>
            <person name="Bellair M."/>
            <person name="Blankenburg K."/>
            <person name="Chao H."/>
            <person name="Dinh H."/>
            <person name="Doddapaneni H."/>
            <person name="Downs B."/>
            <person name="Dugan-Rocha S."/>
            <person name="Elkadiri S."/>
            <person name="Gnanaolivu R.D."/>
            <person name="Hernandez B."/>
            <person name="Javaid M."/>
            <person name="Jayaseelan J.C."/>
            <person name="Lee S."/>
            <person name="Li M."/>
            <person name="Ming W."/>
            <person name="Munidasa M."/>
            <person name="Muniz J."/>
            <person name="Nguyen L."/>
            <person name="Ongeri F."/>
            <person name="Osuji N."/>
            <person name="Pu L.-L."/>
            <person name="Puazo M."/>
            <person name="Qu C."/>
            <person name="Quiroz J."/>
            <person name="Raj R."/>
            <person name="Weissenberger G."/>
            <person name="Xin Y."/>
            <person name="Zou X."/>
            <person name="Han Y."/>
            <person name="Richards S."/>
            <person name="Worley K."/>
            <person name="Muzny D."/>
            <person name="Gibbs R."/>
        </authorList>
    </citation>
    <scope>NUCLEOTIDE SEQUENCE</scope>
    <source>
        <strain evidence="3">Sampled in the wild</strain>
    </source>
</reference>
<organism evidence="3 4">
    <name type="scientific">Ladona fulva</name>
    <name type="common">Scarce chaser dragonfly</name>
    <name type="synonym">Libellula fulva</name>
    <dbReference type="NCBI Taxonomy" id="123851"/>
    <lineage>
        <taxon>Eukaryota</taxon>
        <taxon>Metazoa</taxon>
        <taxon>Ecdysozoa</taxon>
        <taxon>Arthropoda</taxon>
        <taxon>Hexapoda</taxon>
        <taxon>Insecta</taxon>
        <taxon>Pterygota</taxon>
        <taxon>Palaeoptera</taxon>
        <taxon>Odonata</taxon>
        <taxon>Epiprocta</taxon>
        <taxon>Anisoptera</taxon>
        <taxon>Libelluloidea</taxon>
        <taxon>Libellulidae</taxon>
        <taxon>Ladona</taxon>
    </lineage>
</organism>
<dbReference type="OrthoDB" id="49113at2759"/>
<dbReference type="InterPro" id="IPR006573">
    <property type="entry name" value="NHR_dom"/>
</dbReference>
<evidence type="ECO:0000313" key="3">
    <source>
        <dbReference type="EMBL" id="KAG8236592.1"/>
    </source>
</evidence>
<evidence type="ECO:0000259" key="2">
    <source>
        <dbReference type="PROSITE" id="PS51065"/>
    </source>
</evidence>
<dbReference type="InterPro" id="IPR037962">
    <property type="entry name" value="Neuralized"/>
</dbReference>
<keyword evidence="4" id="KW-1185">Reference proteome</keyword>
<gene>
    <name evidence="3" type="ORF">J437_LFUL016944</name>
</gene>
<evidence type="ECO:0000256" key="1">
    <source>
        <dbReference type="SAM" id="SignalP"/>
    </source>
</evidence>
<dbReference type="PROSITE" id="PS51065">
    <property type="entry name" value="NHR"/>
    <property type="match status" value="1"/>
</dbReference>
<dbReference type="PANTHER" id="PTHR12429:SF14">
    <property type="entry name" value="NEURALIZED-LIKE PROTEIN 4"/>
    <property type="match status" value="1"/>
</dbReference>
<dbReference type="Gene3D" id="2.60.120.920">
    <property type="match status" value="1"/>
</dbReference>
<proteinExistence type="predicted"/>
<feature type="chain" id="PRO_5035476351" description="NHR domain-containing protein" evidence="1">
    <location>
        <begin position="23"/>
        <end position="245"/>
    </location>
</feature>
<dbReference type="InterPro" id="IPR043136">
    <property type="entry name" value="B30.2/SPRY_sf"/>
</dbReference>
<dbReference type="Proteomes" id="UP000792457">
    <property type="component" value="Unassembled WGS sequence"/>
</dbReference>
<name>A0A8K0KL28_LADFU</name>
<protein>
    <recommendedName>
        <fullName evidence="2">NHR domain-containing protein</fullName>
    </recommendedName>
</protein>
<evidence type="ECO:0000313" key="4">
    <source>
        <dbReference type="Proteomes" id="UP000792457"/>
    </source>
</evidence>
<feature type="domain" description="NHR" evidence="2">
    <location>
        <begin position="82"/>
        <end position="244"/>
    </location>
</feature>
<sequence length="245" mass="27710">MALTAVWITLLSIFLACKEFHAEECEVDSRKDRELNINVNSARNATGDWVSSFAASRETNSNSSDINVDVTWKFSECQEKQTVLVRGVLRVQFQIITDALIPVFYSNFRDEEQHYGVAITNRPLKDNELFEVRLDRKTSKWNYGMTNGVTTHDPKDLDIPVSGTWLIWEKGVYMNGTKILDNYIEHLNNLKVGDRLGIKRTEFGTLHVYINGVDKGPAASRVPAKVFGFFQLIGEISAVTIVDTS</sequence>
<accession>A0A8K0KL28</accession>
<dbReference type="PANTHER" id="PTHR12429">
    <property type="entry name" value="NEURALIZED"/>
    <property type="match status" value="1"/>
</dbReference>
<dbReference type="GO" id="GO:0061630">
    <property type="term" value="F:ubiquitin protein ligase activity"/>
    <property type="evidence" value="ECO:0007669"/>
    <property type="project" value="TreeGrafter"/>
</dbReference>
<dbReference type="CDD" id="cd12887">
    <property type="entry name" value="SPRY_NHR_like"/>
    <property type="match status" value="1"/>
</dbReference>
<dbReference type="Pfam" id="PF07177">
    <property type="entry name" value="Neuralized"/>
    <property type="match status" value="1"/>
</dbReference>
<feature type="signal peptide" evidence="1">
    <location>
        <begin position="1"/>
        <end position="22"/>
    </location>
</feature>
<dbReference type="SMART" id="SM00588">
    <property type="entry name" value="NEUZ"/>
    <property type="match status" value="1"/>
</dbReference>
<keyword evidence="1" id="KW-0732">Signal</keyword>
<dbReference type="EMBL" id="KZ309047">
    <property type="protein sequence ID" value="KAG8236592.1"/>
    <property type="molecule type" value="Genomic_DNA"/>
</dbReference>
<dbReference type="AlphaFoldDB" id="A0A8K0KL28"/>
<comment type="caution">
    <text evidence="3">The sequence shown here is derived from an EMBL/GenBank/DDBJ whole genome shotgun (WGS) entry which is preliminary data.</text>
</comment>
<reference evidence="3" key="2">
    <citation type="submission" date="2017-10" db="EMBL/GenBank/DDBJ databases">
        <title>Ladona fulva Genome sequencing and assembly.</title>
        <authorList>
            <person name="Murali S."/>
            <person name="Richards S."/>
            <person name="Bandaranaike D."/>
            <person name="Bellair M."/>
            <person name="Blankenburg K."/>
            <person name="Chao H."/>
            <person name="Dinh H."/>
            <person name="Doddapaneni H."/>
            <person name="Dugan-Rocha S."/>
            <person name="Elkadiri S."/>
            <person name="Gnanaolivu R."/>
            <person name="Hernandez B."/>
            <person name="Skinner E."/>
            <person name="Javaid M."/>
            <person name="Lee S."/>
            <person name="Li M."/>
            <person name="Ming W."/>
            <person name="Munidasa M."/>
            <person name="Muniz J."/>
            <person name="Nguyen L."/>
            <person name="Hughes D."/>
            <person name="Osuji N."/>
            <person name="Pu L.-L."/>
            <person name="Puazo M."/>
            <person name="Qu C."/>
            <person name="Quiroz J."/>
            <person name="Raj R."/>
            <person name="Weissenberger G."/>
            <person name="Xin Y."/>
            <person name="Zou X."/>
            <person name="Han Y."/>
            <person name="Worley K."/>
            <person name="Muzny D."/>
            <person name="Gibbs R."/>
        </authorList>
    </citation>
    <scope>NUCLEOTIDE SEQUENCE</scope>
    <source>
        <strain evidence="3">Sampled in the wild</strain>
    </source>
</reference>